<dbReference type="GO" id="GO:0043235">
    <property type="term" value="C:receptor complex"/>
    <property type="evidence" value="ECO:0007669"/>
    <property type="project" value="TreeGrafter"/>
</dbReference>
<evidence type="ECO:0000256" key="9">
    <source>
        <dbReference type="ARBA" id="ARBA00023180"/>
    </source>
</evidence>
<comment type="caution">
    <text evidence="10">Lacks conserved residue(s) required for the propagation of feature annotation.</text>
</comment>
<keyword evidence="5" id="KW-1133">Transmembrane helix</keyword>
<dbReference type="AlphaFoldDB" id="A0A914RHD8"/>
<comment type="subcellular location">
    <subcellularLocation>
        <location evidence="1">Membrane</location>
        <topology evidence="1">Single-pass membrane protein</topology>
    </subcellularLocation>
</comment>
<dbReference type="FunFam" id="4.10.400.10:FF:000002">
    <property type="entry name" value="Low-density lipoprotein receptor-related protein 1"/>
    <property type="match status" value="1"/>
</dbReference>
<dbReference type="Proteomes" id="UP000887564">
    <property type="component" value="Unplaced"/>
</dbReference>
<feature type="disulfide bond" evidence="10">
    <location>
        <begin position="6"/>
        <end position="18"/>
    </location>
</feature>
<keyword evidence="7 10" id="KW-1015">Disulfide bond</keyword>
<dbReference type="InterPro" id="IPR051221">
    <property type="entry name" value="LDLR-related"/>
</dbReference>
<dbReference type="Pfam" id="PF00057">
    <property type="entry name" value="Ldl_recept_a"/>
    <property type="match status" value="2"/>
</dbReference>
<keyword evidence="8" id="KW-0675">Receptor</keyword>
<dbReference type="PRINTS" id="PR00261">
    <property type="entry name" value="LDLRECEPTOR"/>
</dbReference>
<dbReference type="InterPro" id="IPR023415">
    <property type="entry name" value="LDLR_class-A_CS"/>
</dbReference>
<dbReference type="PANTHER" id="PTHR22722">
    <property type="entry name" value="LOW-DENSITY LIPOPROTEIN RECEPTOR-RELATED PROTEIN 2-RELATED"/>
    <property type="match status" value="1"/>
</dbReference>
<evidence type="ECO:0000256" key="6">
    <source>
        <dbReference type="ARBA" id="ARBA00023136"/>
    </source>
</evidence>
<proteinExistence type="predicted"/>
<reference evidence="12" key="1">
    <citation type="submission" date="2022-11" db="UniProtKB">
        <authorList>
            <consortium name="WormBaseParasite"/>
        </authorList>
    </citation>
    <scope>IDENTIFICATION</scope>
</reference>
<evidence type="ECO:0000256" key="1">
    <source>
        <dbReference type="ARBA" id="ARBA00004167"/>
    </source>
</evidence>
<evidence type="ECO:0000256" key="5">
    <source>
        <dbReference type="ARBA" id="ARBA00022989"/>
    </source>
</evidence>
<feature type="disulfide bond" evidence="10">
    <location>
        <begin position="127"/>
        <end position="142"/>
    </location>
</feature>
<feature type="disulfide bond" evidence="10">
    <location>
        <begin position="13"/>
        <end position="31"/>
    </location>
</feature>
<feature type="disulfide bond" evidence="10">
    <location>
        <begin position="115"/>
        <end position="133"/>
    </location>
</feature>
<dbReference type="FunFam" id="4.10.400.10:FF:000145">
    <property type="entry name" value="Low-density lipoprotein RecePtor related"/>
    <property type="match status" value="1"/>
</dbReference>
<dbReference type="PROSITE" id="PS50068">
    <property type="entry name" value="LDLRA_2"/>
    <property type="match status" value="2"/>
</dbReference>
<keyword evidence="6" id="KW-0472">Membrane</keyword>
<dbReference type="SUPFAM" id="SSF57424">
    <property type="entry name" value="LDL receptor-like module"/>
    <property type="match status" value="2"/>
</dbReference>
<keyword evidence="3" id="KW-0732">Signal</keyword>
<evidence type="ECO:0000256" key="10">
    <source>
        <dbReference type="PROSITE-ProRule" id="PRU00124"/>
    </source>
</evidence>
<keyword evidence="4" id="KW-0677">Repeat</keyword>
<dbReference type="GO" id="GO:0005886">
    <property type="term" value="C:plasma membrane"/>
    <property type="evidence" value="ECO:0007669"/>
    <property type="project" value="TreeGrafter"/>
</dbReference>
<keyword evidence="9" id="KW-0325">Glycoprotein</keyword>
<sequence>NPEKNCTAEEFRCTNHKCIPKAWKCDNDDDCGDGSDEPPECATVACRKGWTRCSSSYSIILESMNITCSVGNTFSHLICRRWMCDSENDCGDDSDETDPSCGGTSRPCSESEFRCNDGRCIPGNKVCDGTVQCSDGLDESQCKMRQCTPGHRQCDDGTSRSPNMAIAPQNNSNVPTENALMHRSLVIETTIAVMLAMKSDVAYANILTESDSNDGYFKGDAALVMIAADDQIV</sequence>
<dbReference type="InterPro" id="IPR002172">
    <property type="entry name" value="LDrepeatLR_classA_rpt"/>
</dbReference>
<dbReference type="InterPro" id="IPR036055">
    <property type="entry name" value="LDL_receptor-like_sf"/>
</dbReference>
<evidence type="ECO:0000313" key="11">
    <source>
        <dbReference type="Proteomes" id="UP000887564"/>
    </source>
</evidence>
<dbReference type="CDD" id="cd00112">
    <property type="entry name" value="LDLa"/>
    <property type="match status" value="1"/>
</dbReference>
<dbReference type="PROSITE" id="PS01209">
    <property type="entry name" value="LDLRA_1"/>
    <property type="match status" value="1"/>
</dbReference>
<feature type="disulfide bond" evidence="10">
    <location>
        <begin position="108"/>
        <end position="120"/>
    </location>
</feature>
<accession>A0A914RHD8</accession>
<evidence type="ECO:0000256" key="2">
    <source>
        <dbReference type="ARBA" id="ARBA00022692"/>
    </source>
</evidence>
<evidence type="ECO:0000256" key="7">
    <source>
        <dbReference type="ARBA" id="ARBA00023157"/>
    </source>
</evidence>
<keyword evidence="11" id="KW-1185">Reference proteome</keyword>
<dbReference type="WBParaSite" id="PEQ_0000591801-mRNA-1">
    <property type="protein sequence ID" value="PEQ_0000591801-mRNA-1"/>
    <property type="gene ID" value="PEQ_0000591801"/>
</dbReference>
<name>A0A914RHD8_PAREQ</name>
<dbReference type="Gene3D" id="4.10.400.10">
    <property type="entry name" value="Low-density Lipoprotein Receptor"/>
    <property type="match status" value="3"/>
</dbReference>
<evidence type="ECO:0000256" key="4">
    <source>
        <dbReference type="ARBA" id="ARBA00022737"/>
    </source>
</evidence>
<organism evidence="11 12">
    <name type="scientific">Parascaris equorum</name>
    <name type="common">Equine roundworm</name>
    <dbReference type="NCBI Taxonomy" id="6256"/>
    <lineage>
        <taxon>Eukaryota</taxon>
        <taxon>Metazoa</taxon>
        <taxon>Ecdysozoa</taxon>
        <taxon>Nematoda</taxon>
        <taxon>Chromadorea</taxon>
        <taxon>Rhabditida</taxon>
        <taxon>Spirurina</taxon>
        <taxon>Ascaridomorpha</taxon>
        <taxon>Ascaridoidea</taxon>
        <taxon>Ascarididae</taxon>
        <taxon>Parascaris</taxon>
    </lineage>
</organism>
<evidence type="ECO:0000313" key="12">
    <source>
        <dbReference type="WBParaSite" id="PEQ_0000591801-mRNA-1"/>
    </source>
</evidence>
<evidence type="ECO:0000256" key="3">
    <source>
        <dbReference type="ARBA" id="ARBA00022729"/>
    </source>
</evidence>
<protein>
    <submittedName>
        <fullName evidence="12">Vitellogenin receptor</fullName>
    </submittedName>
</protein>
<keyword evidence="2" id="KW-0812">Transmembrane</keyword>
<dbReference type="SMART" id="SM00192">
    <property type="entry name" value="LDLa"/>
    <property type="match status" value="3"/>
</dbReference>
<evidence type="ECO:0000256" key="8">
    <source>
        <dbReference type="ARBA" id="ARBA00023170"/>
    </source>
</evidence>